<dbReference type="STRING" id="112268.A0A182W6A9"/>
<name>A0A182W6A9_9DIPT</name>
<keyword evidence="2" id="KW-1185">Reference proteome</keyword>
<dbReference type="Proteomes" id="UP000075920">
    <property type="component" value="Unassembled WGS sequence"/>
</dbReference>
<accession>A0A182W6A9</accession>
<dbReference type="VEuPathDB" id="VectorBase:AMIN005875"/>
<evidence type="ECO:0000313" key="2">
    <source>
        <dbReference type="Proteomes" id="UP000075920"/>
    </source>
</evidence>
<organism evidence="1 2">
    <name type="scientific">Anopheles minimus</name>
    <dbReference type="NCBI Taxonomy" id="112268"/>
    <lineage>
        <taxon>Eukaryota</taxon>
        <taxon>Metazoa</taxon>
        <taxon>Ecdysozoa</taxon>
        <taxon>Arthropoda</taxon>
        <taxon>Hexapoda</taxon>
        <taxon>Insecta</taxon>
        <taxon>Pterygota</taxon>
        <taxon>Neoptera</taxon>
        <taxon>Endopterygota</taxon>
        <taxon>Diptera</taxon>
        <taxon>Nematocera</taxon>
        <taxon>Culicoidea</taxon>
        <taxon>Culicidae</taxon>
        <taxon>Anophelinae</taxon>
        <taxon>Anopheles</taxon>
    </lineage>
</organism>
<sequence>QFLQPFVDELNFLTKNGIIINTRKFAVELRVIIADSPARAYITGVACFNSRDGCLKCVTKGTSLKRRMTFSSWIEPERTDHRFRMRAYERYHKIESPLLKLDNFNIVKQVIVADPLHLIDLGLTKRTITSFMEGKFGVKKKLNITQVNNLSAMLTNIKLPIEIHRKFLILLEITSEEQYNHFMLFFCSTTLFSSNVYKVHWPLANMLLQLYVKQYANIYGPEFISSNVHNLLHVFTEEDQFGPIGSISSYPFENHLQYLNRSLRSCWKCLEQSINTRPNNQ</sequence>
<protein>
    <recommendedName>
        <fullName evidence="3">DUF4218 domain-containing protein</fullName>
    </recommendedName>
</protein>
<dbReference type="PANTHER" id="PTHR33053">
    <property type="entry name" value="PROTEIN, PUTATIVE-RELATED"/>
    <property type="match status" value="1"/>
</dbReference>
<dbReference type="EnsemblMetazoa" id="AMIN005875-RA">
    <property type="protein sequence ID" value="AMIN005875-PA"/>
    <property type="gene ID" value="AMIN005875"/>
</dbReference>
<evidence type="ECO:0000313" key="1">
    <source>
        <dbReference type="EnsemblMetazoa" id="AMIN005875-PA"/>
    </source>
</evidence>
<dbReference type="AlphaFoldDB" id="A0A182W6A9"/>
<evidence type="ECO:0008006" key="3">
    <source>
        <dbReference type="Google" id="ProtNLM"/>
    </source>
</evidence>
<proteinExistence type="predicted"/>
<reference evidence="1" key="2">
    <citation type="submission" date="2020-05" db="UniProtKB">
        <authorList>
            <consortium name="EnsemblMetazoa"/>
        </authorList>
    </citation>
    <scope>IDENTIFICATION</scope>
    <source>
        <strain evidence="1">MINIMUS1</strain>
    </source>
</reference>
<reference evidence="2" key="1">
    <citation type="submission" date="2013-03" db="EMBL/GenBank/DDBJ databases">
        <title>The Genome Sequence of Anopheles minimus MINIMUS1.</title>
        <authorList>
            <consortium name="The Broad Institute Genomics Platform"/>
            <person name="Neafsey D.E."/>
            <person name="Walton C."/>
            <person name="Walker B."/>
            <person name="Young S.K."/>
            <person name="Zeng Q."/>
            <person name="Gargeya S."/>
            <person name="Fitzgerald M."/>
            <person name="Haas B."/>
            <person name="Abouelleil A."/>
            <person name="Allen A.W."/>
            <person name="Alvarado L."/>
            <person name="Arachchi H.M."/>
            <person name="Berlin A.M."/>
            <person name="Chapman S.B."/>
            <person name="Gainer-Dewar J."/>
            <person name="Goldberg J."/>
            <person name="Griggs A."/>
            <person name="Gujja S."/>
            <person name="Hansen M."/>
            <person name="Howarth C."/>
            <person name="Imamovic A."/>
            <person name="Ireland A."/>
            <person name="Larimer J."/>
            <person name="McCowan C."/>
            <person name="Murphy C."/>
            <person name="Pearson M."/>
            <person name="Poon T.W."/>
            <person name="Priest M."/>
            <person name="Roberts A."/>
            <person name="Saif S."/>
            <person name="Shea T."/>
            <person name="Sisk P."/>
            <person name="Sykes S."/>
            <person name="Wortman J."/>
            <person name="Nusbaum C."/>
            <person name="Birren B."/>
        </authorList>
    </citation>
    <scope>NUCLEOTIDE SEQUENCE [LARGE SCALE GENOMIC DNA]</scope>
    <source>
        <strain evidence="2">MINIMUS1</strain>
    </source>
</reference>
<dbReference type="PANTHER" id="PTHR33053:SF9">
    <property type="entry name" value="AGAP000105-PA"/>
    <property type="match status" value="1"/>
</dbReference>